<reference evidence="5" key="1">
    <citation type="journal article" date="2020" name="Stud. Mycol.">
        <title>101 Dothideomycetes genomes: a test case for predicting lifestyles and emergence of pathogens.</title>
        <authorList>
            <person name="Haridas S."/>
            <person name="Albert R."/>
            <person name="Binder M."/>
            <person name="Bloem J."/>
            <person name="Labutti K."/>
            <person name="Salamov A."/>
            <person name="Andreopoulos B."/>
            <person name="Baker S."/>
            <person name="Barry K."/>
            <person name="Bills G."/>
            <person name="Bluhm B."/>
            <person name="Cannon C."/>
            <person name="Castanera R."/>
            <person name="Culley D."/>
            <person name="Daum C."/>
            <person name="Ezra D."/>
            <person name="Gonzalez J."/>
            <person name="Henrissat B."/>
            <person name="Kuo A."/>
            <person name="Liang C."/>
            <person name="Lipzen A."/>
            <person name="Lutzoni F."/>
            <person name="Magnuson J."/>
            <person name="Mondo S."/>
            <person name="Nolan M."/>
            <person name="Ohm R."/>
            <person name="Pangilinan J."/>
            <person name="Park H.-J."/>
            <person name="Ramirez L."/>
            <person name="Alfaro M."/>
            <person name="Sun H."/>
            <person name="Tritt A."/>
            <person name="Yoshinaga Y."/>
            <person name="Zwiers L.-H."/>
            <person name="Turgeon B."/>
            <person name="Goodwin S."/>
            <person name="Spatafora J."/>
            <person name="Crous P."/>
            <person name="Grigoriev I."/>
        </authorList>
    </citation>
    <scope>NUCLEOTIDE SEQUENCE</scope>
    <source>
        <strain evidence="5">CBS 269.34</strain>
    </source>
</reference>
<dbReference type="Proteomes" id="UP000799750">
    <property type="component" value="Unassembled WGS sequence"/>
</dbReference>
<feature type="region of interest" description="Disordered" evidence="4">
    <location>
        <begin position="366"/>
        <end position="400"/>
    </location>
</feature>
<protein>
    <recommendedName>
        <fullName evidence="7">NIMA interactive protein</fullName>
    </recommendedName>
</protein>
<evidence type="ECO:0000256" key="1">
    <source>
        <dbReference type="ARBA" id="ARBA00009291"/>
    </source>
</evidence>
<evidence type="ECO:0008006" key="7">
    <source>
        <dbReference type="Google" id="ProtNLM"/>
    </source>
</evidence>
<evidence type="ECO:0000256" key="4">
    <source>
        <dbReference type="SAM" id="MobiDB-lite"/>
    </source>
</evidence>
<dbReference type="InterPro" id="IPR021622">
    <property type="entry name" value="Afadin/alpha-actinin-bd"/>
</dbReference>
<keyword evidence="2 3" id="KW-0175">Coiled coil</keyword>
<evidence type="ECO:0000313" key="5">
    <source>
        <dbReference type="EMBL" id="KAF2493873.1"/>
    </source>
</evidence>
<feature type="coiled-coil region" evidence="3">
    <location>
        <begin position="115"/>
        <end position="142"/>
    </location>
</feature>
<dbReference type="Pfam" id="PF11559">
    <property type="entry name" value="ADIP"/>
    <property type="match status" value="1"/>
</dbReference>
<accession>A0A6A6QQ62</accession>
<sequence>MDAFNLKTASTYINNLLLARGLLRDGKPIEFARPSKTEGGKEVALAQIINLVHDLILKRDRDQTHHSALAQTISTTRAEATAHALRAEKLQTHADDLARQLSLSQSQDRAARTALRTAESSARALREEMLRLKTTLAQVRTACANDVRKRDVQIQRLKTHLTAQQRGNKTGLVGASITITPGAGGKLGSGREEEVVGGLGVEDPGYELRQETTEFLTQLSQGLSDENDSLIGLVRGALGTLRELQGMEGCEGLEMVREKEEGEVGGMVNALPTSYEALAADMDAVLENLKNLLTNPNFVPIDEVELREEEIVRLRQGWEKMETRWREAIAMMDGWRKRMASGGDTVNIDELKMGLGLSVGLESPSKEDISILTDNEEEMDSEGLEDIEEEGEPSSLEYPSFPEPAVTERTTNSDIFNIHLQPAQPALREGDGNVKSPRKVAFAPSATSTPSQDADENASEIDLVGSRSSGKDAAKAKSQAQAVRSRPRVQESRIPRQVGVDDTAELEHLARTVTLSSPAFSLDAPTDLYIDNLQAQKRLSSPRPHPEERSPKLTVQDKLNVAQAEAEATALADGLVRASPAAEALEDAGDQQAGPQNRRRSSPRKTRVGGRPKRRKSTLTPEELQTLL</sequence>
<evidence type="ECO:0000313" key="6">
    <source>
        <dbReference type="Proteomes" id="UP000799750"/>
    </source>
</evidence>
<feature type="region of interest" description="Disordered" evidence="4">
    <location>
        <begin position="426"/>
        <end position="499"/>
    </location>
</feature>
<keyword evidence="6" id="KW-1185">Reference proteome</keyword>
<evidence type="ECO:0000256" key="3">
    <source>
        <dbReference type="SAM" id="Coils"/>
    </source>
</evidence>
<dbReference type="OrthoDB" id="312015at2759"/>
<dbReference type="AlphaFoldDB" id="A0A6A6QQ62"/>
<feature type="non-terminal residue" evidence="5">
    <location>
        <position position="628"/>
    </location>
</feature>
<dbReference type="EMBL" id="MU004191">
    <property type="protein sequence ID" value="KAF2493873.1"/>
    <property type="molecule type" value="Genomic_DNA"/>
</dbReference>
<name>A0A6A6QQ62_9PEZI</name>
<organism evidence="5 6">
    <name type="scientific">Lophium mytilinum</name>
    <dbReference type="NCBI Taxonomy" id="390894"/>
    <lineage>
        <taxon>Eukaryota</taxon>
        <taxon>Fungi</taxon>
        <taxon>Dikarya</taxon>
        <taxon>Ascomycota</taxon>
        <taxon>Pezizomycotina</taxon>
        <taxon>Dothideomycetes</taxon>
        <taxon>Pleosporomycetidae</taxon>
        <taxon>Mytilinidiales</taxon>
        <taxon>Mytilinidiaceae</taxon>
        <taxon>Lophium</taxon>
    </lineage>
</organism>
<feature type="region of interest" description="Disordered" evidence="4">
    <location>
        <begin position="581"/>
        <end position="628"/>
    </location>
</feature>
<feature type="compositionally biased region" description="Acidic residues" evidence="4">
    <location>
        <begin position="374"/>
        <end position="392"/>
    </location>
</feature>
<proteinExistence type="inferred from homology"/>
<feature type="compositionally biased region" description="Basic residues" evidence="4">
    <location>
        <begin position="597"/>
        <end position="617"/>
    </location>
</feature>
<comment type="similarity">
    <text evidence="1">Belongs to the ADIP family.</text>
</comment>
<evidence type="ECO:0000256" key="2">
    <source>
        <dbReference type="ARBA" id="ARBA00023054"/>
    </source>
</evidence>
<gene>
    <name evidence="5" type="ORF">BU16DRAFT_488651</name>
</gene>